<gene>
    <name evidence="7" type="primary">betI</name>
    <name evidence="10" type="ordered locus">SM11_pC0696</name>
</gene>
<dbReference type="GO" id="GO:0019285">
    <property type="term" value="P:glycine betaine biosynthetic process from choline"/>
    <property type="evidence" value="ECO:0007669"/>
    <property type="project" value="UniProtKB-UniRule"/>
</dbReference>
<evidence type="ECO:0000256" key="1">
    <source>
        <dbReference type="ARBA" id="ARBA00004719"/>
    </source>
</evidence>
<evidence type="ECO:0000313" key="11">
    <source>
        <dbReference type="Proteomes" id="UP000009045"/>
    </source>
</evidence>
<evidence type="ECO:0000256" key="8">
    <source>
        <dbReference type="PROSITE-ProRule" id="PRU00335"/>
    </source>
</evidence>
<keyword evidence="10" id="KW-0614">Plasmid</keyword>
<dbReference type="Pfam" id="PF13977">
    <property type="entry name" value="TetR_C_6"/>
    <property type="match status" value="1"/>
</dbReference>
<evidence type="ECO:0000256" key="7">
    <source>
        <dbReference type="HAMAP-Rule" id="MF_00768"/>
    </source>
</evidence>
<protein>
    <recommendedName>
        <fullName evidence="7">HTH-type transcriptional regulator BetI</fullName>
    </recommendedName>
</protein>
<dbReference type="InterPro" id="IPR017757">
    <property type="entry name" value="Tscrpt_rep_BetI"/>
</dbReference>
<dbReference type="HOGENOM" id="CLU_069356_15_4_5"/>
<dbReference type="PANTHER" id="PTHR30055:SF234">
    <property type="entry name" value="HTH-TYPE TRANSCRIPTIONAL REGULATOR BETI"/>
    <property type="match status" value="1"/>
</dbReference>
<dbReference type="PATRIC" id="fig|707241.3.peg.4666"/>
<dbReference type="InterPro" id="IPR050109">
    <property type="entry name" value="HTH-type_TetR-like_transc_reg"/>
</dbReference>
<evidence type="ECO:0000259" key="9">
    <source>
        <dbReference type="PROSITE" id="PS50977"/>
    </source>
</evidence>
<dbReference type="KEGG" id="smx:SM11_pC0696"/>
<evidence type="ECO:0000256" key="5">
    <source>
        <dbReference type="ARBA" id="ARBA00023163"/>
    </source>
</evidence>
<keyword evidence="5 7" id="KW-0804">Transcription</keyword>
<dbReference type="InterPro" id="IPR009057">
    <property type="entry name" value="Homeodomain-like_sf"/>
</dbReference>
<dbReference type="NCBIfam" id="TIGR03384">
    <property type="entry name" value="betaine_BetI"/>
    <property type="match status" value="1"/>
</dbReference>
<dbReference type="PANTHER" id="PTHR30055">
    <property type="entry name" value="HTH-TYPE TRANSCRIPTIONAL REGULATOR RUTR"/>
    <property type="match status" value="1"/>
</dbReference>
<geneLocation type="plasmid" evidence="10 11">
    <name>pSmeSM11c</name>
</geneLocation>
<dbReference type="GO" id="GO:0045892">
    <property type="term" value="P:negative regulation of DNA-templated transcription"/>
    <property type="evidence" value="ECO:0007669"/>
    <property type="project" value="UniProtKB-UniRule"/>
</dbReference>
<dbReference type="Proteomes" id="UP000009045">
    <property type="component" value="Plasmid pSmeSM11c"/>
</dbReference>
<comment type="function">
    <text evidence="7">Repressor involved in choline regulation of the bet genes.</text>
</comment>
<feature type="domain" description="HTH tetR-type" evidence="9">
    <location>
        <begin position="9"/>
        <end position="69"/>
    </location>
</feature>
<organism evidence="10 11">
    <name type="scientific">Sinorhizobium meliloti (strain SM11)</name>
    <dbReference type="NCBI Taxonomy" id="707241"/>
    <lineage>
        <taxon>Bacteria</taxon>
        <taxon>Pseudomonadati</taxon>
        <taxon>Pseudomonadota</taxon>
        <taxon>Alphaproteobacteria</taxon>
        <taxon>Hyphomicrobiales</taxon>
        <taxon>Rhizobiaceae</taxon>
        <taxon>Sinorhizobium/Ensifer group</taxon>
        <taxon>Sinorhizobium</taxon>
    </lineage>
</organism>
<comment type="function">
    <text evidence="6">Repressor involved in the biosynthesis of the osmoprotectant glycine betaine. It represses transcription of the choline transporter BetT and the genes of BetAB involved in the synthesis of glycine betaine.</text>
</comment>
<sequence length="204" mass="22750">MMALTKISDIRRRELRRAAVEVMKREGAAGTTLEKVAQEAGASKGIVLHYFRNKQELFEEAMREANAGLRDDVVRRLKKARSPIERIWAIVEANLGEDVFKPPHGHAWLSLCAEAPREPQLARLQSIFHARMHSNLMSGFRSLVPHSQAERLSLSMSALIDGLWVRLGIGDRTMTSSTATSLARDLLTNALPTIAIPDVTKCEQ</sequence>
<dbReference type="Pfam" id="PF00440">
    <property type="entry name" value="TetR_N"/>
    <property type="match status" value="1"/>
</dbReference>
<feature type="DNA-binding region" description="H-T-H motif" evidence="7 8">
    <location>
        <begin position="32"/>
        <end position="51"/>
    </location>
</feature>
<dbReference type="InterPro" id="IPR039538">
    <property type="entry name" value="BetI_C"/>
</dbReference>
<dbReference type="InterPro" id="IPR036271">
    <property type="entry name" value="Tet_transcr_reg_TetR-rel_C_sf"/>
</dbReference>
<dbReference type="InterPro" id="IPR001647">
    <property type="entry name" value="HTH_TetR"/>
</dbReference>
<dbReference type="HAMAP" id="MF_00768">
    <property type="entry name" value="HTH_type_BetI"/>
    <property type="match status" value="1"/>
</dbReference>
<proteinExistence type="inferred from homology"/>
<evidence type="ECO:0000256" key="6">
    <source>
        <dbReference type="ARBA" id="ARBA00024936"/>
    </source>
</evidence>
<dbReference type="PRINTS" id="PR00455">
    <property type="entry name" value="HTHTETR"/>
</dbReference>
<dbReference type="UniPathway" id="UPA00529"/>
<evidence type="ECO:0000313" key="10">
    <source>
        <dbReference type="EMBL" id="AEH81769.1"/>
    </source>
</evidence>
<dbReference type="AlphaFoldDB" id="F7XDZ4"/>
<evidence type="ECO:0000256" key="2">
    <source>
        <dbReference type="ARBA" id="ARBA00022491"/>
    </source>
</evidence>
<dbReference type="EMBL" id="CP001831">
    <property type="protein sequence ID" value="AEH81769.1"/>
    <property type="molecule type" value="Genomic_DNA"/>
</dbReference>
<dbReference type="Gene3D" id="1.10.357.10">
    <property type="entry name" value="Tetracycline Repressor, domain 2"/>
    <property type="match status" value="1"/>
</dbReference>
<dbReference type="PROSITE" id="PS50977">
    <property type="entry name" value="HTH_TETR_2"/>
    <property type="match status" value="1"/>
</dbReference>
<reference evidence="10 11" key="1">
    <citation type="journal article" date="2011" name="J. Biotechnol.">
        <title>The complete genome sequence of the dominant Sinorhizobium meliloti field isolate SM11 extends the S. meliloti pan-genome.</title>
        <authorList>
            <person name="Schneiker-Bekel S."/>
            <person name="Wibberg D."/>
            <person name="Bekel T."/>
            <person name="Blom J."/>
            <person name="Linke B."/>
            <person name="Neuweger H."/>
            <person name="Stiens M."/>
            <person name="Vorholter F.J."/>
            <person name="Weidner S."/>
            <person name="Goesmann A."/>
            <person name="Puhler A."/>
            <person name="Schluter A."/>
        </authorList>
    </citation>
    <scope>NUCLEOTIDE SEQUENCE [LARGE SCALE GENOMIC DNA]</scope>
    <source>
        <strain evidence="10 11">SM11</strain>
        <plasmid evidence="11">pSmeSM11c</plasmid>
    </source>
</reference>
<accession>F7XDZ4</accession>
<keyword evidence="4 7" id="KW-0238">DNA-binding</keyword>
<evidence type="ECO:0000256" key="3">
    <source>
        <dbReference type="ARBA" id="ARBA00023015"/>
    </source>
</evidence>
<keyword evidence="3 7" id="KW-0805">Transcription regulation</keyword>
<name>F7XDZ4_SINMM</name>
<keyword evidence="2 7" id="KW-0678">Repressor</keyword>
<comment type="pathway">
    <text evidence="1 7">Amine and polyamine biosynthesis; betaine biosynthesis via choline pathway [regulation].</text>
</comment>
<dbReference type="SUPFAM" id="SSF48498">
    <property type="entry name" value="Tetracyclin repressor-like, C-terminal domain"/>
    <property type="match status" value="1"/>
</dbReference>
<evidence type="ECO:0000256" key="4">
    <source>
        <dbReference type="ARBA" id="ARBA00023125"/>
    </source>
</evidence>
<dbReference type="GO" id="GO:0003700">
    <property type="term" value="F:DNA-binding transcription factor activity"/>
    <property type="evidence" value="ECO:0007669"/>
    <property type="project" value="UniProtKB-UniRule"/>
</dbReference>
<dbReference type="GO" id="GO:0000976">
    <property type="term" value="F:transcription cis-regulatory region binding"/>
    <property type="evidence" value="ECO:0007669"/>
    <property type="project" value="TreeGrafter"/>
</dbReference>
<dbReference type="SUPFAM" id="SSF46689">
    <property type="entry name" value="Homeodomain-like"/>
    <property type="match status" value="1"/>
</dbReference>
<dbReference type="NCBIfam" id="NF001978">
    <property type="entry name" value="PRK00767.1"/>
    <property type="match status" value="1"/>
</dbReference>